<dbReference type="EMBL" id="CAJVPA010000022">
    <property type="protein sequence ID" value="CAG8242561.1"/>
    <property type="molecule type" value="Genomic_DNA"/>
</dbReference>
<dbReference type="GO" id="GO:0016787">
    <property type="term" value="F:hydrolase activity"/>
    <property type="evidence" value="ECO:0007669"/>
    <property type="project" value="UniProtKB-KW"/>
</dbReference>
<dbReference type="InterPro" id="IPR049492">
    <property type="entry name" value="BD-FAE-like_dom"/>
</dbReference>
<evidence type="ECO:0000259" key="2">
    <source>
        <dbReference type="Pfam" id="PF20434"/>
    </source>
</evidence>
<dbReference type="AlphaFoldDB" id="A0A9W4N059"/>
<dbReference type="Gene3D" id="3.40.50.1820">
    <property type="entry name" value="alpha/beta hydrolase"/>
    <property type="match status" value="1"/>
</dbReference>
<evidence type="ECO:0000256" key="1">
    <source>
        <dbReference type="ARBA" id="ARBA00022801"/>
    </source>
</evidence>
<dbReference type="OrthoDB" id="433474at2759"/>
<reference evidence="3" key="1">
    <citation type="submission" date="2021-07" db="EMBL/GenBank/DDBJ databases">
        <authorList>
            <person name="Branca A.L. A."/>
        </authorList>
    </citation>
    <scope>NUCLEOTIDE SEQUENCE</scope>
</reference>
<keyword evidence="1" id="KW-0378">Hydrolase</keyword>
<accession>A0A9W4N059</accession>
<dbReference type="InterPro" id="IPR029058">
    <property type="entry name" value="AB_hydrolase_fold"/>
</dbReference>
<name>A0A9W4N059_9EURO</name>
<gene>
    <name evidence="3" type="ORF">PSALAMII_LOCUS583</name>
</gene>
<dbReference type="SUPFAM" id="SSF53474">
    <property type="entry name" value="alpha/beta-Hydrolases"/>
    <property type="match status" value="1"/>
</dbReference>
<proteinExistence type="predicted"/>
<evidence type="ECO:0000313" key="3">
    <source>
        <dbReference type="EMBL" id="CAG8242561.1"/>
    </source>
</evidence>
<dbReference type="Proteomes" id="UP001152646">
    <property type="component" value="Unassembled WGS sequence"/>
</dbReference>
<dbReference type="GO" id="GO:0017000">
    <property type="term" value="P:antibiotic biosynthetic process"/>
    <property type="evidence" value="ECO:0007669"/>
    <property type="project" value="UniProtKB-ARBA"/>
</dbReference>
<dbReference type="InterPro" id="IPR050300">
    <property type="entry name" value="GDXG_lipolytic_enzyme"/>
</dbReference>
<dbReference type="Pfam" id="PF20434">
    <property type="entry name" value="BD-FAE"/>
    <property type="match status" value="1"/>
</dbReference>
<dbReference type="GO" id="GO:0072330">
    <property type="term" value="P:monocarboxylic acid biosynthetic process"/>
    <property type="evidence" value="ECO:0007669"/>
    <property type="project" value="UniProtKB-ARBA"/>
</dbReference>
<dbReference type="PANTHER" id="PTHR48081:SF33">
    <property type="entry name" value="KYNURENINE FORMAMIDASE"/>
    <property type="match status" value="1"/>
</dbReference>
<sequence>MPMDMTKKPEVSGQAAAADLDPIAIAARGNEILGLDIFRKTDEDISVPRVMTLLSEMNADKPTGGTDMVYGDKESQNLRLWKPDTSKPPVILFVHGGSWRSGTNLDSIGSVKVNHLVSRGYAFASVNYSLVPSVTVEEQVQEVAESVSSLVQNANVLGIDPDRIILMGHSSGAHVVTLLGTDPSYLANVNVSIGTVRAVISLDGSNYNALAEITDSPGPVAENLISALGTDPKRLVAMPPTHHARGLNAGAFLLLHVQRSGDIRQAVELSLALKASGTTADLHVFEGEFFEGHIQLLLRLGDPEYPATLVLDNWLELHVPITPH</sequence>
<protein>
    <recommendedName>
        <fullName evidence="2">BD-FAE-like domain-containing protein</fullName>
    </recommendedName>
</protein>
<dbReference type="PANTHER" id="PTHR48081">
    <property type="entry name" value="AB HYDROLASE SUPERFAMILY PROTEIN C4A8.06C"/>
    <property type="match status" value="1"/>
</dbReference>
<organism evidence="3 4">
    <name type="scientific">Penicillium salamii</name>
    <dbReference type="NCBI Taxonomy" id="1612424"/>
    <lineage>
        <taxon>Eukaryota</taxon>
        <taxon>Fungi</taxon>
        <taxon>Dikarya</taxon>
        <taxon>Ascomycota</taxon>
        <taxon>Pezizomycotina</taxon>
        <taxon>Eurotiomycetes</taxon>
        <taxon>Eurotiomycetidae</taxon>
        <taxon>Eurotiales</taxon>
        <taxon>Aspergillaceae</taxon>
        <taxon>Penicillium</taxon>
    </lineage>
</organism>
<feature type="domain" description="BD-FAE-like" evidence="2">
    <location>
        <begin position="84"/>
        <end position="183"/>
    </location>
</feature>
<evidence type="ECO:0000313" key="4">
    <source>
        <dbReference type="Proteomes" id="UP001152646"/>
    </source>
</evidence>
<comment type="caution">
    <text evidence="3">The sequence shown here is derived from an EMBL/GenBank/DDBJ whole genome shotgun (WGS) entry which is preliminary data.</text>
</comment>